<reference evidence="1" key="1">
    <citation type="journal article" date="2020" name="New Phytol.">
        <title>Comparative genomics reveals dynamic genome evolution in host specialist ectomycorrhizal fungi.</title>
        <authorList>
            <person name="Lofgren L.A."/>
            <person name="Nguyen N.H."/>
            <person name="Vilgalys R."/>
            <person name="Ruytinx J."/>
            <person name="Liao H.L."/>
            <person name="Branco S."/>
            <person name="Kuo A."/>
            <person name="LaButti K."/>
            <person name="Lipzen A."/>
            <person name="Andreopoulos W."/>
            <person name="Pangilinan J."/>
            <person name="Riley R."/>
            <person name="Hundley H."/>
            <person name="Na H."/>
            <person name="Barry K."/>
            <person name="Grigoriev I.V."/>
            <person name="Stajich J.E."/>
            <person name="Kennedy P.G."/>
        </authorList>
    </citation>
    <scope>NUCLEOTIDE SEQUENCE</scope>
    <source>
        <strain evidence="1">MN1</strain>
    </source>
</reference>
<evidence type="ECO:0000313" key="1">
    <source>
        <dbReference type="EMBL" id="KAG1825956.1"/>
    </source>
</evidence>
<organism evidence="1 2">
    <name type="scientific">Suillus subaureus</name>
    <dbReference type="NCBI Taxonomy" id="48587"/>
    <lineage>
        <taxon>Eukaryota</taxon>
        <taxon>Fungi</taxon>
        <taxon>Dikarya</taxon>
        <taxon>Basidiomycota</taxon>
        <taxon>Agaricomycotina</taxon>
        <taxon>Agaricomycetes</taxon>
        <taxon>Agaricomycetidae</taxon>
        <taxon>Boletales</taxon>
        <taxon>Suillineae</taxon>
        <taxon>Suillaceae</taxon>
        <taxon>Suillus</taxon>
    </lineage>
</organism>
<accession>A0A9P7JJK0</accession>
<name>A0A9P7JJK0_9AGAM</name>
<dbReference type="Proteomes" id="UP000807769">
    <property type="component" value="Unassembled WGS sequence"/>
</dbReference>
<evidence type="ECO:0000313" key="2">
    <source>
        <dbReference type="Proteomes" id="UP000807769"/>
    </source>
</evidence>
<sequence length="119" mass="13924">MQMPSVCWISALGTVLAVYEVPYAVFFSGWTNSIVPSFCQGRVIIPFKCSVLHSFTFFRRYFPRPCWLFSSSCSFQFQHRLFRVRCSKSHDNTSLTTQLQLYHGNEDITFSWRSNLSTR</sequence>
<comment type="caution">
    <text evidence="1">The sequence shown here is derived from an EMBL/GenBank/DDBJ whole genome shotgun (WGS) entry which is preliminary data.</text>
</comment>
<proteinExistence type="predicted"/>
<dbReference type="GeneID" id="64636909"/>
<protein>
    <submittedName>
        <fullName evidence="1">Uncharacterized protein</fullName>
    </submittedName>
</protein>
<dbReference type="EMBL" id="JABBWG010000002">
    <property type="protein sequence ID" value="KAG1825956.1"/>
    <property type="molecule type" value="Genomic_DNA"/>
</dbReference>
<keyword evidence="2" id="KW-1185">Reference proteome</keyword>
<gene>
    <name evidence="1" type="ORF">BJ212DRAFT_313753</name>
</gene>
<dbReference type="RefSeq" id="XP_041199209.1">
    <property type="nucleotide sequence ID" value="XM_041342893.1"/>
</dbReference>
<dbReference type="AlphaFoldDB" id="A0A9P7JJK0"/>